<dbReference type="Pfam" id="PF00575">
    <property type="entry name" value="S1"/>
    <property type="match status" value="2"/>
</dbReference>
<keyword evidence="6" id="KW-0747">Spliceosome</keyword>
<dbReference type="InterPro" id="IPR048059">
    <property type="entry name" value="Rrp5_S1_rpt_hs1_sc1"/>
</dbReference>
<dbReference type="GO" id="GO:0005681">
    <property type="term" value="C:spliceosomal complex"/>
    <property type="evidence" value="ECO:0007669"/>
    <property type="project" value="UniProtKB-KW"/>
</dbReference>
<dbReference type="InterPro" id="IPR057302">
    <property type="entry name" value="Rrp5_S1"/>
</dbReference>
<dbReference type="Pfam" id="PF23459">
    <property type="entry name" value="S1_RRP5"/>
    <property type="match status" value="1"/>
</dbReference>
<feature type="domain" description="S1 motif" evidence="11">
    <location>
        <begin position="279"/>
        <end position="350"/>
    </location>
</feature>
<dbReference type="GO" id="GO:0006397">
    <property type="term" value="P:mRNA processing"/>
    <property type="evidence" value="ECO:0007669"/>
    <property type="project" value="UniProtKB-KW"/>
</dbReference>
<feature type="domain" description="S1 motif" evidence="11">
    <location>
        <begin position="1312"/>
        <end position="1384"/>
    </location>
</feature>
<reference evidence="12" key="1">
    <citation type="submission" date="2021-02" db="EMBL/GenBank/DDBJ databases">
        <authorList>
            <person name="Nowell W R."/>
        </authorList>
    </citation>
    <scope>NUCLEOTIDE SEQUENCE</scope>
</reference>
<keyword evidence="4" id="KW-0597">Phosphoprotein</keyword>
<dbReference type="PANTHER" id="PTHR23270">
    <property type="entry name" value="PROGRAMMED CELL DEATH PROTEIN 11 PRE-RRNA PROCESSING PROTEIN RRP5"/>
    <property type="match status" value="1"/>
</dbReference>
<dbReference type="FunFam" id="2.40.50.140:FF:000103">
    <property type="entry name" value="protein RRP5 homolog"/>
    <property type="match status" value="2"/>
</dbReference>
<organism evidence="12 13">
    <name type="scientific">Rotaria sordida</name>
    <dbReference type="NCBI Taxonomy" id="392033"/>
    <lineage>
        <taxon>Eukaryota</taxon>
        <taxon>Metazoa</taxon>
        <taxon>Spiralia</taxon>
        <taxon>Gnathifera</taxon>
        <taxon>Rotifera</taxon>
        <taxon>Eurotatoria</taxon>
        <taxon>Bdelloidea</taxon>
        <taxon>Philodinida</taxon>
        <taxon>Philodinidae</taxon>
        <taxon>Rotaria</taxon>
    </lineage>
</organism>
<dbReference type="EMBL" id="CAJNOT010000028">
    <property type="protein sequence ID" value="CAF0785554.1"/>
    <property type="molecule type" value="Genomic_DNA"/>
</dbReference>
<dbReference type="PROSITE" id="PS50126">
    <property type="entry name" value="S1"/>
    <property type="match status" value="9"/>
</dbReference>
<feature type="domain" description="S1 motif" evidence="11">
    <location>
        <begin position="85"/>
        <end position="177"/>
    </location>
</feature>
<evidence type="ECO:0000256" key="8">
    <source>
        <dbReference type="ARBA" id="ARBA00023187"/>
    </source>
</evidence>
<feature type="domain" description="S1 motif" evidence="11">
    <location>
        <begin position="466"/>
        <end position="535"/>
    </location>
</feature>
<feature type="domain" description="S1 motif" evidence="11">
    <location>
        <begin position="1029"/>
        <end position="1109"/>
    </location>
</feature>
<dbReference type="Gene3D" id="1.25.40.10">
    <property type="entry name" value="Tetratricopeptide repeat domain"/>
    <property type="match status" value="2"/>
</dbReference>
<dbReference type="FunFam" id="1.25.40.10:FF:000065">
    <property type="entry name" value="Programmed cell death 11"/>
    <property type="match status" value="1"/>
</dbReference>
<evidence type="ECO:0000259" key="11">
    <source>
        <dbReference type="PROSITE" id="PS50126"/>
    </source>
</evidence>
<keyword evidence="5" id="KW-0507">mRNA processing</keyword>
<comment type="similarity">
    <text evidence="2">Belongs to the crooked-neck family.</text>
</comment>
<proteinExistence type="inferred from homology"/>
<evidence type="ECO:0000256" key="5">
    <source>
        <dbReference type="ARBA" id="ARBA00022664"/>
    </source>
</evidence>
<evidence type="ECO:0000256" key="6">
    <source>
        <dbReference type="ARBA" id="ARBA00022728"/>
    </source>
</evidence>
<keyword evidence="3" id="KW-0698">rRNA processing</keyword>
<keyword evidence="9" id="KW-0539">Nucleus</keyword>
<evidence type="ECO:0000256" key="4">
    <source>
        <dbReference type="ARBA" id="ARBA00022553"/>
    </source>
</evidence>
<evidence type="ECO:0000313" key="12">
    <source>
        <dbReference type="EMBL" id="CAF0785554.1"/>
    </source>
</evidence>
<evidence type="ECO:0000256" key="2">
    <source>
        <dbReference type="ARBA" id="ARBA00008644"/>
    </source>
</evidence>
<dbReference type="SUPFAM" id="SSF50249">
    <property type="entry name" value="Nucleic acid-binding proteins"/>
    <property type="match status" value="7"/>
</dbReference>
<protein>
    <recommendedName>
        <fullName evidence="11">S1 motif domain-containing protein</fullName>
    </recommendedName>
</protein>
<dbReference type="GO" id="GO:0032040">
    <property type="term" value="C:small-subunit processome"/>
    <property type="evidence" value="ECO:0007669"/>
    <property type="project" value="TreeGrafter"/>
</dbReference>
<dbReference type="SMART" id="SM00316">
    <property type="entry name" value="S1"/>
    <property type="match status" value="9"/>
</dbReference>
<dbReference type="InterPro" id="IPR012340">
    <property type="entry name" value="NA-bd_OB-fold"/>
</dbReference>
<dbReference type="InterPro" id="IPR045209">
    <property type="entry name" value="Rrp5"/>
</dbReference>
<feature type="region of interest" description="Disordered" evidence="10">
    <location>
        <begin position="1474"/>
        <end position="1495"/>
    </location>
</feature>
<feature type="domain" description="S1 motif" evidence="11">
    <location>
        <begin position="555"/>
        <end position="631"/>
    </location>
</feature>
<dbReference type="Pfam" id="PF23233">
    <property type="entry name" value="HAT_Syf1_CNRKL1_N"/>
    <property type="match status" value="1"/>
</dbReference>
<feature type="region of interest" description="Disordered" evidence="10">
    <location>
        <begin position="1"/>
        <end position="23"/>
    </location>
</feature>
<dbReference type="Gene3D" id="2.40.50.140">
    <property type="entry name" value="Nucleic acid-binding proteins"/>
    <property type="match status" value="7"/>
</dbReference>
<dbReference type="GO" id="GO:0006364">
    <property type="term" value="P:rRNA processing"/>
    <property type="evidence" value="ECO:0007669"/>
    <property type="project" value="UniProtKB-KW"/>
</dbReference>
<dbReference type="Proteomes" id="UP000663864">
    <property type="component" value="Unassembled WGS sequence"/>
</dbReference>
<dbReference type="InterPro" id="IPR003029">
    <property type="entry name" value="S1_domain"/>
</dbReference>
<comment type="subcellular location">
    <subcellularLocation>
        <location evidence="1">Nucleus</location>
        <location evidence="1">Nucleolus</location>
    </subcellularLocation>
</comment>
<dbReference type="InterPro" id="IPR011990">
    <property type="entry name" value="TPR-like_helical_dom_sf"/>
</dbReference>
<feature type="domain" description="S1 motif" evidence="11">
    <location>
        <begin position="751"/>
        <end position="821"/>
    </location>
</feature>
<dbReference type="CDD" id="cd05693">
    <property type="entry name" value="S1_Rrp5_repeat_hs1_sc1"/>
    <property type="match status" value="1"/>
</dbReference>
<evidence type="ECO:0000256" key="7">
    <source>
        <dbReference type="ARBA" id="ARBA00022737"/>
    </source>
</evidence>
<gene>
    <name evidence="12" type="ORF">ZHD862_LOCUS1622</name>
</gene>
<dbReference type="GO" id="GO:0008380">
    <property type="term" value="P:RNA splicing"/>
    <property type="evidence" value="ECO:0007669"/>
    <property type="project" value="UniProtKB-KW"/>
</dbReference>
<accession>A0A813RT19</accession>
<sequence length="1773" mass="204520">MSNEIDYFPRGSSTTKNEIKSEKSRINHVDRDDLFIGISSKRKRSNYDSQKLKQEQKKYKKKSIDGEDRHETLYRRLHKQNLTDGVLICGCIEKISPYELRVSLPHQNIGYIPLTMISDEYTELIQEKMSSMSTNNEDDLDNLFHIGQYVICRVIQSELINDNEKLNQQKRLHLSINPKDVCDQIAPDNLVKGMILPGVVSSIADHGFIINIGFTQRKGFLPKDKHLNIEQLKVGFHGLFQIKESSTTNSRIIPLKMIDNKKKRSVCIRALSSAKLPFHMLLPGLKCKVTVNKTRINGLEVSFGEIKGFIHLQDFETFKNSIDDFSSEQELEATILSIDPITKLIHYSMQTHLLSLNSPPSILENNNEPSLSSMIGSIQTCIVIRNIGSSLAVRIPSLNQYGIVSSNNLTDENYDDIQQILNSFKSGQKLQCRIIGISLSSNLTICSLKKSIIEAPFITYSNIQIGSLVKGSINHVNDHGLIINLTKYINGFVPIIHNADIPIKETLNKFPLKKKVQCRVLQVDPSRQRLILTMKKSLINTKLPIIYSYNDLQINLITIGVIISIQDYGLLVKLFGDLCGLVPKNEIGQLQTLSSTNIKSQLQQMFYIGQTVSCKVMNFDEEQKKITLSLKVPGKMTFGSKLAPVPADFSIGKIIQWTVTECESDEYLIGNVITERRRKPITVTLTRYHTSDFVEHQSLLMRLDLSSKNDQQRDGIYWSHLSYINISMKKILIEFCRQSILPQKFDDCIVGSIIPGVVQNIFEYGLFIDLPNTIIAFAPHKHLDLHGTLESIEKKYRIGQTVFVRILQLDEEKHRCIVSLKSIMYDGEIAELNQPDYVLKCYLNEKYQLIEDMKQNGTGPLSKFFQETKKWIGFKCRCLIEKRLDDWFIGRLENGLPASLPYDAHYSIGDSIEGYIIDFNLPAQQFIITIDLKKPIKHSINSSQTFTQCTILCQLSSYALAITQDSNHLIHLPTFSDLNSFYSISSTISYKHKQQINISTIIPYISEEFNYIIIPFQEKKSSIKTYQSNEIISVTIIDVLSKQLNMKLPDGSRGRIHITELFDNPSVDKFQTLNELYHKNQSLNARIIGTRNIEQDSKHQRPVYELSLREKSPKQYEIGDRIIGFFDKIDEKTKGYWFYLSLHLRGYVPPEFISKQLTTIGQCSYLTIMNKIINDKGEHYTLTMFDNNQSESNIIYAQFKEIKSINEFHFNITKDNENYEGILISTDVSDVFENFIFWNYLMNVKPPLLVNGQLNIKKELWKFRNKTIRAYIKEENKDKKQIILSTRKSKLDKNHLDLIDEEIENIEQISIGDILHGYIDILTNRQITILLGSGRTIIGHIEKVHNRTLNGHLREYLDIGMVVEAIVLNVDKENNKCQMKLTDQFIEQIVSKRSKRNRLSRTNSLNGSIAGGDDHDDNDQELNVKRLKTDDESIKPTALGNDLKFDWNEDLSTLRPSIDNNDVEQMDESISSLRKTKHESHISSSNNHQRTQEEYEELVKQAPNDSHLWIEYMQFYIDQAEIDRARTLAERALASIFYREERDKLNLWIAYLALENRYGTPEKVNIILTRALGNCDGIKVYQRLACDVYEKNEQFEDANATFVLLIKKFNKDKQAWLEYIMYLFRRHQTEQAKAILDKSFSSLPSTDHVDIISKFGQLEFKYGDKERAKTVYEKLLASYPKRTDLWSIYIDMLIKYDTDPLVAARSIFDRVLSLNIPPKKMKFLIKRYLQFEKQYGTTADINRAKERITQYVNTNDDDDNKTNSNIEQDELDF</sequence>
<dbReference type="SUPFAM" id="SSF48452">
    <property type="entry name" value="TPR-like"/>
    <property type="match status" value="2"/>
</dbReference>
<name>A0A813RT19_9BILA</name>
<keyword evidence="8" id="KW-0508">mRNA splicing</keyword>
<evidence type="ECO:0000256" key="10">
    <source>
        <dbReference type="SAM" id="MobiDB-lite"/>
    </source>
</evidence>
<evidence type="ECO:0000313" key="13">
    <source>
        <dbReference type="Proteomes" id="UP000663864"/>
    </source>
</evidence>
<feature type="region of interest" description="Disordered" evidence="10">
    <location>
        <begin position="1752"/>
        <end position="1773"/>
    </location>
</feature>
<evidence type="ECO:0000256" key="1">
    <source>
        <dbReference type="ARBA" id="ARBA00004604"/>
    </source>
</evidence>
<evidence type="ECO:0000256" key="3">
    <source>
        <dbReference type="ARBA" id="ARBA00022552"/>
    </source>
</evidence>
<comment type="caution">
    <text evidence="12">The sequence shown here is derived from an EMBL/GenBank/DDBJ whole genome shotgun (WGS) entry which is preliminary data.</text>
</comment>
<dbReference type="InterPro" id="IPR003107">
    <property type="entry name" value="HAT"/>
</dbReference>
<evidence type="ECO:0000256" key="9">
    <source>
        <dbReference type="ARBA" id="ARBA00023242"/>
    </source>
</evidence>
<feature type="compositionally biased region" description="Basic and acidic residues" evidence="10">
    <location>
        <begin position="50"/>
        <end position="65"/>
    </location>
</feature>
<dbReference type="GO" id="GO:0003723">
    <property type="term" value="F:RNA binding"/>
    <property type="evidence" value="ECO:0007669"/>
    <property type="project" value="TreeGrafter"/>
</dbReference>
<dbReference type="SMART" id="SM00386">
    <property type="entry name" value="HAT"/>
    <property type="match status" value="6"/>
</dbReference>
<dbReference type="InterPro" id="IPR055433">
    <property type="entry name" value="HAT_Syf1-like_N"/>
</dbReference>
<feature type="region of interest" description="Disordered" evidence="10">
    <location>
        <begin position="1397"/>
        <end position="1420"/>
    </location>
</feature>
<dbReference type="PANTHER" id="PTHR23270:SF10">
    <property type="entry name" value="PROTEIN RRP5 HOMOLOG"/>
    <property type="match status" value="1"/>
</dbReference>
<feature type="domain" description="S1 motif" evidence="11">
    <location>
        <begin position="193"/>
        <end position="222"/>
    </location>
</feature>
<keyword evidence="7" id="KW-0677">Repeat</keyword>
<feature type="region of interest" description="Disordered" evidence="10">
    <location>
        <begin position="41"/>
        <end position="65"/>
    </location>
</feature>
<feature type="domain" description="S1 motif" evidence="11">
    <location>
        <begin position="376"/>
        <end position="449"/>
    </location>
</feature>